<evidence type="ECO:0000256" key="5">
    <source>
        <dbReference type="ARBA" id="ARBA00023239"/>
    </source>
</evidence>
<dbReference type="AlphaFoldDB" id="G3MT02"/>
<evidence type="ECO:0000313" key="7">
    <source>
        <dbReference type="EMBL" id="AEO36620.1"/>
    </source>
</evidence>
<evidence type="ECO:0000256" key="6">
    <source>
        <dbReference type="SAM" id="SignalP"/>
    </source>
</evidence>
<dbReference type="GO" id="GO:0006629">
    <property type="term" value="P:lipid metabolic process"/>
    <property type="evidence" value="ECO:0007669"/>
    <property type="project" value="InterPro"/>
</dbReference>
<evidence type="ECO:0000256" key="3">
    <source>
        <dbReference type="ARBA" id="ARBA00022842"/>
    </source>
</evidence>
<feature type="signal peptide" evidence="6">
    <location>
        <begin position="1"/>
        <end position="23"/>
    </location>
</feature>
<keyword evidence="4" id="KW-1015">Disulfide bond</keyword>
<organism evidence="7">
    <name type="scientific">Amblyomma maculatum</name>
    <name type="common">Gulf Coast tick</name>
    <dbReference type="NCBI Taxonomy" id="34609"/>
    <lineage>
        <taxon>Eukaryota</taxon>
        <taxon>Metazoa</taxon>
        <taxon>Ecdysozoa</taxon>
        <taxon>Arthropoda</taxon>
        <taxon>Chelicerata</taxon>
        <taxon>Arachnida</taxon>
        <taxon>Acari</taxon>
        <taxon>Parasitiformes</taxon>
        <taxon>Ixodida</taxon>
        <taxon>Ixodoidea</taxon>
        <taxon>Ixodidae</taxon>
        <taxon>Amblyomminae</taxon>
        <taxon>Amblyomma</taxon>
    </lineage>
</organism>
<evidence type="ECO:0000256" key="1">
    <source>
        <dbReference type="ARBA" id="ARBA00000110"/>
    </source>
</evidence>
<keyword evidence="3" id="KW-0460">Magnesium</keyword>
<dbReference type="Gene3D" id="3.20.20.190">
    <property type="entry name" value="Phosphatidylinositol (PI) phosphodiesterase"/>
    <property type="match status" value="1"/>
</dbReference>
<dbReference type="InterPro" id="IPR017946">
    <property type="entry name" value="PLC-like_Pdiesterase_TIM-brl"/>
</dbReference>
<comment type="catalytic activity">
    <reaction evidence="1">
        <text>an N-(acyl)-sphingosylphosphoethanolamine = an N-(acyl)-sphingosyl-1,3-cyclic phosphate + ethanolamine</text>
        <dbReference type="Rhea" id="RHEA:60648"/>
        <dbReference type="ChEBI" id="CHEBI:57603"/>
        <dbReference type="ChEBI" id="CHEBI:143891"/>
        <dbReference type="ChEBI" id="CHEBI:143892"/>
    </reaction>
</comment>
<keyword evidence="6" id="KW-0732">Signal</keyword>
<keyword evidence="5" id="KW-0456">Lyase</keyword>
<dbReference type="GO" id="GO:0016829">
    <property type="term" value="F:lyase activity"/>
    <property type="evidence" value="ECO:0007669"/>
    <property type="project" value="UniProtKB-KW"/>
</dbReference>
<evidence type="ECO:0000256" key="4">
    <source>
        <dbReference type="ARBA" id="ARBA00023157"/>
    </source>
</evidence>
<name>G3MT02_AMBMU</name>
<reference evidence="7" key="1">
    <citation type="journal article" date="2011" name="PLoS ONE">
        <title>A deep insight into the sialotranscriptome of the gulf coast tick, Amblyomma maculatum.</title>
        <authorList>
            <person name="Karim S."/>
            <person name="Singh P."/>
            <person name="Ribeiro J.M."/>
        </authorList>
    </citation>
    <scope>NUCLEOTIDE SEQUENCE</scope>
    <source>
        <tissue evidence="7">Salivary gland</tissue>
    </source>
</reference>
<feature type="chain" id="PRO_5003447442" description="GP-PDE domain-containing protein" evidence="6">
    <location>
        <begin position="24"/>
        <end position="346"/>
    </location>
</feature>
<dbReference type="GO" id="GO:0046872">
    <property type="term" value="F:metal ion binding"/>
    <property type="evidence" value="ECO:0007669"/>
    <property type="project" value="UniProtKB-KW"/>
</dbReference>
<sequence length="346" mass="39200">MQLPPHSMVLAATVVSLLPIISGASQQHGVHEVIPEYELKPVYNIAHMVNSIEKFDNVIKLGANGIQVDVEFDAESGNATDAHFGSGCNCLPEECERRVPISNLFDHIRTATNKGGIHSHPLAIIVLHLKTDVLRRDQKLHAGADLAHRLIRDLWYGVPAPNILNVLVSVKNHLDILVILGTNKTVLQYMPDVITRLGFDVRDDLDLEGLRNMYNGMGRNGRYWLGDGVSTCKMETRDDERLQTILDQRDTEDRLRYIQKVYHRTVDLPEQMERSLRRGVDAIITNRPGRLNHLIKYKYHPMMRLATLDDDPFVRFGGWTPSLRLPRNEPVNMGDEFLEVVPGVDD</sequence>
<protein>
    <recommendedName>
        <fullName evidence="8">GP-PDE domain-containing protein</fullName>
    </recommendedName>
</protein>
<dbReference type="EMBL" id="JO845003">
    <property type="protein sequence ID" value="AEO36620.1"/>
    <property type="molecule type" value="mRNA"/>
</dbReference>
<keyword evidence="2" id="KW-0479">Metal-binding</keyword>
<evidence type="ECO:0008006" key="8">
    <source>
        <dbReference type="Google" id="ProtNLM"/>
    </source>
</evidence>
<dbReference type="GO" id="GO:0008081">
    <property type="term" value="F:phosphoric diester hydrolase activity"/>
    <property type="evidence" value="ECO:0007669"/>
    <property type="project" value="InterPro"/>
</dbReference>
<evidence type="ECO:0000256" key="2">
    <source>
        <dbReference type="ARBA" id="ARBA00022723"/>
    </source>
</evidence>
<proteinExistence type="evidence at transcript level"/>
<accession>G3MT02</accession>